<accession>A0A2T5H9T9</accession>
<dbReference type="InterPro" id="IPR050678">
    <property type="entry name" value="DNA_Partitioning_ATPase"/>
</dbReference>
<dbReference type="SUPFAM" id="SSF52540">
    <property type="entry name" value="P-loop containing nucleoside triphosphate hydrolases"/>
    <property type="match status" value="1"/>
</dbReference>
<dbReference type="GO" id="GO:0006355">
    <property type="term" value="P:regulation of DNA-templated transcription"/>
    <property type="evidence" value="ECO:0007669"/>
    <property type="project" value="InterPro"/>
</dbReference>
<dbReference type="EMBL" id="QAOH01000015">
    <property type="protein sequence ID" value="PTQ68350.1"/>
    <property type="molecule type" value="Genomic_DNA"/>
</dbReference>
<gene>
    <name evidence="3" type="ORF">C8N42_11562</name>
</gene>
<dbReference type="NCBIfam" id="TIGR03453">
    <property type="entry name" value="partition_RepA"/>
    <property type="match status" value="1"/>
</dbReference>
<protein>
    <submittedName>
        <fullName evidence="3">Chromosome partitioning protein</fullName>
    </submittedName>
</protein>
<evidence type="ECO:0000259" key="2">
    <source>
        <dbReference type="Pfam" id="PF13614"/>
    </source>
</evidence>
<reference evidence="3 4" key="1">
    <citation type="submission" date="2018-04" db="EMBL/GenBank/DDBJ databases">
        <title>Genomic Encyclopedia of Archaeal and Bacterial Type Strains, Phase II (KMG-II): from individual species to whole genera.</title>
        <authorList>
            <person name="Goeker M."/>
        </authorList>
    </citation>
    <scope>NUCLEOTIDE SEQUENCE [LARGE SCALE GENOMIC DNA]</scope>
    <source>
        <strain evidence="3 4">DSM 100434</strain>
    </source>
</reference>
<evidence type="ECO:0000313" key="3">
    <source>
        <dbReference type="EMBL" id="PTQ68350.1"/>
    </source>
</evidence>
<dbReference type="InterPro" id="IPR000551">
    <property type="entry name" value="MerR-type_HTH_dom"/>
</dbReference>
<evidence type="ECO:0000259" key="1">
    <source>
        <dbReference type="Pfam" id="PF00376"/>
    </source>
</evidence>
<dbReference type="InterPro" id="IPR027417">
    <property type="entry name" value="P-loop_NTPase"/>
</dbReference>
<dbReference type="CDD" id="cd02042">
    <property type="entry name" value="ParAB_family"/>
    <property type="match status" value="1"/>
</dbReference>
<feature type="domain" description="HTH merR-type" evidence="1">
    <location>
        <begin position="41"/>
        <end position="78"/>
    </location>
</feature>
<dbReference type="PANTHER" id="PTHR13696">
    <property type="entry name" value="P-LOOP CONTAINING NUCLEOSIDE TRIPHOSPHATE HYDROLASE"/>
    <property type="match status" value="1"/>
</dbReference>
<sequence length="394" mass="44022">MAKDRIDLLVGDHAARLSERLQAHREQLFPPNARKELRKFTSGEVADLLGVKDAYLRKLHLEGRGPEPEIRAGGRRYYSPQDVQALREMLEKGAKTPGTYLPGRREGDHLQVITVINFKGGSGKTTTSAHLAQKLALDGYRVLAIDLDPQASFSALHGFQPEFDLLDGGTLYDAIRYEDPVPIRDIIQKTYFTNLDIIPGNLDLMEFEHDTPRVLAARSGQMFFTRVGEKLAEIESDYDVVVMDCPPQLGFLTMSALSAATAVLVTVHPQMLDVMSMCQFLLMTSNLLGVVAEAGGDMNYDWLRYVVTRYEPGDGPQNQMVSFMRSMFGDYVLNHPVLKSTAISDAGITKQTLYEVEKGQFTRATYERAIESLNAVNQEIEELIQQAWGRNDGT</sequence>
<organism evidence="3 4">
    <name type="scientific">Celeribacter persicus</name>
    <dbReference type="NCBI Taxonomy" id="1651082"/>
    <lineage>
        <taxon>Bacteria</taxon>
        <taxon>Pseudomonadati</taxon>
        <taxon>Pseudomonadota</taxon>
        <taxon>Alphaproteobacteria</taxon>
        <taxon>Rhodobacterales</taxon>
        <taxon>Roseobacteraceae</taxon>
        <taxon>Celeribacter</taxon>
    </lineage>
</organism>
<dbReference type="NCBIfam" id="NF010443">
    <property type="entry name" value="PRK13869.1"/>
    <property type="match status" value="1"/>
</dbReference>
<dbReference type="Gene3D" id="3.40.50.300">
    <property type="entry name" value="P-loop containing nucleotide triphosphate hydrolases"/>
    <property type="match status" value="1"/>
</dbReference>
<dbReference type="InterPro" id="IPR017818">
    <property type="entry name" value="Plasmid_partition_RepA"/>
</dbReference>
<comment type="caution">
    <text evidence="3">The sequence shown here is derived from an EMBL/GenBank/DDBJ whole genome shotgun (WGS) entry which is preliminary data.</text>
</comment>
<feature type="domain" description="AAA" evidence="2">
    <location>
        <begin position="111"/>
        <end position="282"/>
    </location>
</feature>
<name>A0A2T5H9T9_9RHOB</name>
<evidence type="ECO:0000313" key="4">
    <source>
        <dbReference type="Proteomes" id="UP000244077"/>
    </source>
</evidence>
<dbReference type="InterPro" id="IPR025669">
    <property type="entry name" value="AAA_dom"/>
</dbReference>
<dbReference type="InterPro" id="IPR009061">
    <property type="entry name" value="DNA-bd_dom_put_sf"/>
</dbReference>
<dbReference type="RefSeq" id="WP_107817615.1">
    <property type="nucleotide sequence ID" value="NZ_QAOH01000015.1"/>
</dbReference>
<dbReference type="Proteomes" id="UP000244077">
    <property type="component" value="Unassembled WGS sequence"/>
</dbReference>
<dbReference type="Pfam" id="PF13614">
    <property type="entry name" value="AAA_31"/>
    <property type="match status" value="1"/>
</dbReference>
<dbReference type="SUPFAM" id="SSF46955">
    <property type="entry name" value="Putative DNA-binding domain"/>
    <property type="match status" value="1"/>
</dbReference>
<dbReference type="AlphaFoldDB" id="A0A2T5H9T9"/>
<dbReference type="OrthoDB" id="9777757at2"/>
<dbReference type="Gene3D" id="1.10.1660.10">
    <property type="match status" value="1"/>
</dbReference>
<proteinExistence type="predicted"/>
<dbReference type="Pfam" id="PF00376">
    <property type="entry name" value="MerR"/>
    <property type="match status" value="1"/>
</dbReference>
<dbReference type="PANTHER" id="PTHR13696:SF52">
    <property type="entry name" value="PARA FAMILY PROTEIN CT_582"/>
    <property type="match status" value="1"/>
</dbReference>
<keyword evidence="4" id="KW-1185">Reference proteome</keyword>
<dbReference type="GO" id="GO:0003677">
    <property type="term" value="F:DNA binding"/>
    <property type="evidence" value="ECO:0007669"/>
    <property type="project" value="InterPro"/>
</dbReference>